<evidence type="ECO:0000313" key="1">
    <source>
        <dbReference type="EnsemblMetazoa" id="Aqu2.1.24030_001"/>
    </source>
</evidence>
<sequence>MISRSTLVKVVVVFLVVQVLLYETGAFSALFKKPRSTNRDIEFEKSNWYDDTEDTAGTENTASKVKTNKAVSSREYDDKLLHPKKQTELWIRISGAFIKNKTLPELILHVETLHKSEKPVASFVFTNTLMKDNGSLLPVVEEALQSGSCSEIDRDTLSVYFKRTKSCLCLSPSTKKMILKPDAVYIPWVHFLFTYRSKHYTKEFSVPDDVGLSYHYRPNWKNYSACDTPVVENRSIEKYFKNITNCS</sequence>
<dbReference type="InParanoid" id="A0A1X7U8D1"/>
<proteinExistence type="predicted"/>
<organism evidence="1">
    <name type="scientific">Amphimedon queenslandica</name>
    <name type="common">Sponge</name>
    <dbReference type="NCBI Taxonomy" id="400682"/>
    <lineage>
        <taxon>Eukaryota</taxon>
        <taxon>Metazoa</taxon>
        <taxon>Porifera</taxon>
        <taxon>Demospongiae</taxon>
        <taxon>Heteroscleromorpha</taxon>
        <taxon>Haplosclerida</taxon>
        <taxon>Niphatidae</taxon>
        <taxon>Amphimedon</taxon>
    </lineage>
</organism>
<dbReference type="EnsemblMetazoa" id="Aqu2.1.24030_001">
    <property type="protein sequence ID" value="Aqu2.1.24030_001"/>
    <property type="gene ID" value="Aqu2.1.24030"/>
</dbReference>
<dbReference type="OrthoDB" id="2526284at2759"/>
<reference evidence="1" key="1">
    <citation type="submission" date="2017-05" db="UniProtKB">
        <authorList>
            <consortium name="EnsemblMetazoa"/>
        </authorList>
    </citation>
    <scope>IDENTIFICATION</scope>
</reference>
<protein>
    <recommendedName>
        <fullName evidence="2">Glycosyltransferase family 92 protein</fullName>
    </recommendedName>
</protein>
<accession>A0A1X7U8D1</accession>
<evidence type="ECO:0008006" key="2">
    <source>
        <dbReference type="Google" id="ProtNLM"/>
    </source>
</evidence>
<dbReference type="AlphaFoldDB" id="A0A1X7U8D1"/>
<name>A0A1X7U8D1_AMPQE</name>